<reference evidence="5 6" key="1">
    <citation type="submission" date="2023-03" db="EMBL/GenBank/DDBJ databases">
        <title>High recombination rates correlate with genetic variation in Cardiocondyla obscurior ants.</title>
        <authorList>
            <person name="Errbii M."/>
        </authorList>
    </citation>
    <scope>NUCLEOTIDE SEQUENCE [LARGE SCALE GENOMIC DNA]</scope>
    <source>
        <strain evidence="5">Alpha-2009</strain>
        <tissue evidence="5">Whole body</tissue>
    </source>
</reference>
<dbReference type="SMART" id="SM00703">
    <property type="entry name" value="NRF"/>
    <property type="match status" value="1"/>
</dbReference>
<feature type="transmembrane region" description="Helical" evidence="2">
    <location>
        <begin position="498"/>
        <end position="516"/>
    </location>
</feature>
<dbReference type="Pfam" id="PF01757">
    <property type="entry name" value="Acyl_transf_3"/>
    <property type="match status" value="1"/>
</dbReference>
<proteinExistence type="predicted"/>
<evidence type="ECO:0000256" key="3">
    <source>
        <dbReference type="SAM" id="SignalP"/>
    </source>
</evidence>
<evidence type="ECO:0000256" key="1">
    <source>
        <dbReference type="SAM" id="MobiDB-lite"/>
    </source>
</evidence>
<feature type="chain" id="PRO_5043957440" description="Nose resistant-to-fluoxetine protein N-terminal domain-containing protein" evidence="3">
    <location>
        <begin position="24"/>
        <end position="811"/>
    </location>
</feature>
<keyword evidence="2" id="KW-1133">Transmembrane helix</keyword>
<dbReference type="InterPro" id="IPR052728">
    <property type="entry name" value="O2_lipid_transport_reg"/>
</dbReference>
<dbReference type="PANTHER" id="PTHR11161">
    <property type="entry name" value="O-ACYLTRANSFERASE"/>
    <property type="match status" value="1"/>
</dbReference>
<comment type="caution">
    <text evidence="5">The sequence shown here is derived from an EMBL/GenBank/DDBJ whole genome shotgun (WGS) entry which is preliminary data.</text>
</comment>
<keyword evidence="2" id="KW-0812">Transmembrane</keyword>
<evidence type="ECO:0000313" key="5">
    <source>
        <dbReference type="EMBL" id="KAL0101532.1"/>
    </source>
</evidence>
<dbReference type="EMBL" id="JADYXP020000024">
    <property type="protein sequence ID" value="KAL0101532.1"/>
    <property type="molecule type" value="Genomic_DNA"/>
</dbReference>
<keyword evidence="3" id="KW-0732">Signal</keyword>
<feature type="transmembrane region" description="Helical" evidence="2">
    <location>
        <begin position="447"/>
        <end position="468"/>
    </location>
</feature>
<feature type="transmembrane region" description="Helical" evidence="2">
    <location>
        <begin position="573"/>
        <end position="596"/>
    </location>
</feature>
<dbReference type="GO" id="GO:0016747">
    <property type="term" value="F:acyltransferase activity, transferring groups other than amino-acyl groups"/>
    <property type="evidence" value="ECO:0007669"/>
    <property type="project" value="InterPro"/>
</dbReference>
<feature type="transmembrane region" description="Helical" evidence="2">
    <location>
        <begin position="638"/>
        <end position="660"/>
    </location>
</feature>
<keyword evidence="6" id="KW-1185">Reference proteome</keyword>
<name>A0AAW2EIS5_9HYME</name>
<feature type="transmembrane region" description="Helical" evidence="2">
    <location>
        <begin position="359"/>
        <end position="377"/>
    </location>
</feature>
<dbReference type="AlphaFoldDB" id="A0AAW2EIS5"/>
<feature type="region of interest" description="Disordered" evidence="1">
    <location>
        <begin position="775"/>
        <end position="811"/>
    </location>
</feature>
<dbReference type="Pfam" id="PF20146">
    <property type="entry name" value="NRF"/>
    <property type="match status" value="1"/>
</dbReference>
<feature type="transmembrane region" description="Helical" evidence="2">
    <location>
        <begin position="314"/>
        <end position="338"/>
    </location>
</feature>
<dbReference type="InterPro" id="IPR002656">
    <property type="entry name" value="Acyl_transf_3_dom"/>
</dbReference>
<sequence length="811" mass="93035">MERTRFGWWVSLSVLLAVAGIDGTRPEVVLTDVLTKPFVPREFASSRCIRDGEIYLEALERYTPWALQMFDASVKIPSGVITGNYRQLGNFDECLRVKNEHGFVGQACNAVVQFEINANDNAQRRELDLGDLLVNIAIASNATKWNSGNSVEYEWMFCVPSTCNHTEIREALEIALDPLKVEGRIDMTINVPKESCHTVETVQTTWDVADWCYTSIVALFAFIIIASTGYDIMMQWRDSTTKSRDLFTAFSLYKNGKELFRTDRRRGSIHCLDGLRFISICWIIYGHTHYMEAVSVKMDLTQIPHMHNDWNNMLVLNGNIVTDTFFLLSGALLAYTELSKKERAAKWRFDMIGLYIHRYVRLTPAYAMMIGFYATLFDKFGTGPHWDTWVGSNKNFCRENWWANLLYVNNYVNVPNTCMSQSWYLSTDMQFLWLSPLVLYPMLKFRTLILAIVFAVCLFLSVLVPFITTYSLRLTGTMIYYKEQMDLSQVYLEIYIKTYNRFGAYVIGLGLGYLLYKTRSYKVKLHTCYATLGWLIAIMAGLSVIFGPRGMYLDTHVYNRLEASFYAGFHRQVFVLSVSWIIFCCMHGYAGPVNYLLSWRGWIPLSKLTYCAYLSHYLFILSHVGAVRTTGNLTQMNVMRAFFANLVFTMMVSVLWSLCFEVPFMKIDSILLSGRKRNLSKHLSKGYGSTASGKEICQSKEFSVTYDNPDECDVSRYDFVRNASGNGENGAYVDDEANRNKIFFISPIKHDETWPAVNSDNRRADHVNVDLCHDFDKRRESMPSTSRLKSDPTGSDPARNAEPNRSLRDTA</sequence>
<evidence type="ECO:0000256" key="2">
    <source>
        <dbReference type="SAM" id="Phobius"/>
    </source>
</evidence>
<dbReference type="PANTHER" id="PTHR11161:SF0">
    <property type="entry name" value="O-ACYLTRANSFERASE LIKE PROTEIN"/>
    <property type="match status" value="1"/>
</dbReference>
<evidence type="ECO:0000259" key="4">
    <source>
        <dbReference type="SMART" id="SM00703"/>
    </source>
</evidence>
<accession>A0AAW2EIS5</accession>
<feature type="signal peptide" evidence="3">
    <location>
        <begin position="1"/>
        <end position="23"/>
    </location>
</feature>
<feature type="domain" description="Nose resistant-to-fluoxetine protein N-terminal" evidence="4">
    <location>
        <begin position="45"/>
        <end position="188"/>
    </location>
</feature>
<feature type="transmembrane region" description="Helical" evidence="2">
    <location>
        <begin position="213"/>
        <end position="233"/>
    </location>
</feature>
<protein>
    <recommendedName>
        <fullName evidence="4">Nose resistant-to-fluoxetine protein N-terminal domain-containing protein</fullName>
    </recommendedName>
</protein>
<dbReference type="Proteomes" id="UP001430953">
    <property type="component" value="Unassembled WGS sequence"/>
</dbReference>
<feature type="transmembrane region" description="Helical" evidence="2">
    <location>
        <begin position="528"/>
        <end position="553"/>
    </location>
</feature>
<keyword evidence="2" id="KW-0472">Membrane</keyword>
<organism evidence="5 6">
    <name type="scientific">Cardiocondyla obscurior</name>
    <dbReference type="NCBI Taxonomy" id="286306"/>
    <lineage>
        <taxon>Eukaryota</taxon>
        <taxon>Metazoa</taxon>
        <taxon>Ecdysozoa</taxon>
        <taxon>Arthropoda</taxon>
        <taxon>Hexapoda</taxon>
        <taxon>Insecta</taxon>
        <taxon>Pterygota</taxon>
        <taxon>Neoptera</taxon>
        <taxon>Endopterygota</taxon>
        <taxon>Hymenoptera</taxon>
        <taxon>Apocrita</taxon>
        <taxon>Aculeata</taxon>
        <taxon>Formicoidea</taxon>
        <taxon>Formicidae</taxon>
        <taxon>Myrmicinae</taxon>
        <taxon>Cardiocondyla</taxon>
    </lineage>
</organism>
<dbReference type="InterPro" id="IPR006621">
    <property type="entry name" value="Nose-resist-to-fluoxetine_N"/>
</dbReference>
<gene>
    <name evidence="5" type="ORF">PUN28_018985</name>
</gene>
<feature type="transmembrane region" description="Helical" evidence="2">
    <location>
        <begin position="608"/>
        <end position="626"/>
    </location>
</feature>
<evidence type="ECO:0000313" key="6">
    <source>
        <dbReference type="Proteomes" id="UP001430953"/>
    </source>
</evidence>